<accession>A0AAN8X997</accession>
<evidence type="ECO:0000313" key="4">
    <source>
        <dbReference type="Proteomes" id="UP001381693"/>
    </source>
</evidence>
<keyword evidence="1" id="KW-0175">Coiled coil</keyword>
<dbReference type="AlphaFoldDB" id="A0AAN8X997"/>
<comment type="caution">
    <text evidence="3">The sequence shown here is derived from an EMBL/GenBank/DDBJ whole genome shotgun (WGS) entry which is preliminary data.</text>
</comment>
<evidence type="ECO:0000313" key="3">
    <source>
        <dbReference type="EMBL" id="KAK7080220.1"/>
    </source>
</evidence>
<organism evidence="3 4">
    <name type="scientific">Halocaridina rubra</name>
    <name type="common">Hawaiian red shrimp</name>
    <dbReference type="NCBI Taxonomy" id="373956"/>
    <lineage>
        <taxon>Eukaryota</taxon>
        <taxon>Metazoa</taxon>
        <taxon>Ecdysozoa</taxon>
        <taxon>Arthropoda</taxon>
        <taxon>Crustacea</taxon>
        <taxon>Multicrustacea</taxon>
        <taxon>Malacostraca</taxon>
        <taxon>Eumalacostraca</taxon>
        <taxon>Eucarida</taxon>
        <taxon>Decapoda</taxon>
        <taxon>Pleocyemata</taxon>
        <taxon>Caridea</taxon>
        <taxon>Atyoidea</taxon>
        <taxon>Atyidae</taxon>
        <taxon>Halocaridina</taxon>
    </lineage>
</organism>
<evidence type="ECO:0000256" key="1">
    <source>
        <dbReference type="SAM" id="Coils"/>
    </source>
</evidence>
<evidence type="ECO:0000256" key="2">
    <source>
        <dbReference type="SAM" id="MobiDB-lite"/>
    </source>
</evidence>
<feature type="non-terminal residue" evidence="3">
    <location>
        <position position="433"/>
    </location>
</feature>
<proteinExistence type="predicted"/>
<sequence>MDNSRIRDSIEGFVEGITGDRSLRIKRDVFQTSPPDVQAISTETYDDLAQHKTDKEEVVAKSKAKIQALENIKDSLQNLANAIDTLSGRHERSLIGFSSGQFDTATGMLTISPYCGLNTQNQIQGEPSFVLLWIFADFDRLIVSGTIEDLECLAFLTEDITLALENGLFMINPSDIKSLEEAVSSSLENAAEESAQIQAEIDALIVELSTTSIKETITTSTLRMQSDAESYRQFLESKKYTLLKIISSIKVKVGILKRIQELLDRVKLFLNHMSDTKGHRIKRSIPEFGLEFDLNGTMTISPYCGLNSADKLEGPTDYVIIELLDNFNDTLEFGSLEVLQCMVWLVENLTVALENGSVFANGNSSENITSSADTVNDTATILIYGLQEDVGNMAAEIANITAYLLSLNSTDTSSSQPITTTGQETFISSSTTI</sequence>
<dbReference type="Proteomes" id="UP001381693">
    <property type="component" value="Unassembled WGS sequence"/>
</dbReference>
<feature type="coiled-coil region" evidence="1">
    <location>
        <begin position="59"/>
        <end position="89"/>
    </location>
</feature>
<feature type="coiled-coil region" evidence="1">
    <location>
        <begin position="176"/>
        <end position="207"/>
    </location>
</feature>
<feature type="region of interest" description="Disordered" evidence="2">
    <location>
        <begin position="411"/>
        <end position="433"/>
    </location>
</feature>
<name>A0AAN8X997_HALRR</name>
<dbReference type="EMBL" id="JAXCGZ010006048">
    <property type="protein sequence ID" value="KAK7080220.1"/>
    <property type="molecule type" value="Genomic_DNA"/>
</dbReference>
<gene>
    <name evidence="3" type="ORF">SK128_025890</name>
</gene>
<protein>
    <submittedName>
        <fullName evidence="3">Uncharacterized protein</fullName>
    </submittedName>
</protein>
<reference evidence="3 4" key="1">
    <citation type="submission" date="2023-11" db="EMBL/GenBank/DDBJ databases">
        <title>Halocaridina rubra genome assembly.</title>
        <authorList>
            <person name="Smith C."/>
        </authorList>
    </citation>
    <scope>NUCLEOTIDE SEQUENCE [LARGE SCALE GENOMIC DNA]</scope>
    <source>
        <strain evidence="3">EP-1</strain>
        <tissue evidence="3">Whole</tissue>
    </source>
</reference>
<feature type="compositionally biased region" description="Polar residues" evidence="2">
    <location>
        <begin position="416"/>
        <end position="433"/>
    </location>
</feature>
<keyword evidence="4" id="KW-1185">Reference proteome</keyword>